<name>A0A1X9I9W1_9CAUD</name>
<evidence type="ECO:0000313" key="3">
    <source>
        <dbReference type="Proteomes" id="UP000224459"/>
    </source>
</evidence>
<dbReference type="GO" id="GO:0003677">
    <property type="term" value="F:DNA binding"/>
    <property type="evidence" value="ECO:0007669"/>
    <property type="project" value="InterPro"/>
</dbReference>
<dbReference type="InterPro" id="IPR000119">
    <property type="entry name" value="Hist_DNA-bd"/>
</dbReference>
<evidence type="ECO:0000313" key="2">
    <source>
        <dbReference type="EMBL" id="ANT44806.1"/>
    </source>
</evidence>
<dbReference type="InterPro" id="IPR010992">
    <property type="entry name" value="IHF-like_DNA-bd_dom_sf"/>
</dbReference>
<keyword evidence="3" id="KW-1185">Reference proteome</keyword>
<dbReference type="EMBL" id="KX171212">
    <property type="protein sequence ID" value="ANT44806.1"/>
    <property type="molecule type" value="Genomic_DNA"/>
</dbReference>
<dbReference type="Pfam" id="PF00216">
    <property type="entry name" value="Bac_DNA_binding"/>
    <property type="match status" value="1"/>
</dbReference>
<dbReference type="Gene3D" id="4.10.520.10">
    <property type="entry name" value="IHF-like DNA-binding proteins"/>
    <property type="match status" value="1"/>
</dbReference>
<accession>A0A1X9I9W1</accession>
<dbReference type="SUPFAM" id="SSF47729">
    <property type="entry name" value="IHF-like DNA-binding proteins"/>
    <property type="match status" value="1"/>
</dbReference>
<dbReference type="Proteomes" id="UP000224459">
    <property type="component" value="Segment"/>
</dbReference>
<reference evidence="3" key="1">
    <citation type="submission" date="2016-04" db="EMBL/GenBank/DDBJ databases">
        <authorList>
            <person name="Gasior T."/>
        </authorList>
    </citation>
    <scope>NUCLEOTIDE SEQUENCE [LARGE SCALE GENOMIC DNA]</scope>
</reference>
<evidence type="ECO:0000256" key="1">
    <source>
        <dbReference type="RuleBase" id="RU003939"/>
    </source>
</evidence>
<gene>
    <name evidence="2" type="ORF">vB_SscM-1_142</name>
</gene>
<proteinExistence type="inferred from homology"/>
<organism evidence="2 3">
    <name type="scientific">Staphylococcus phage vB_SscM-1</name>
    <dbReference type="NCBI Taxonomy" id="1868844"/>
    <lineage>
        <taxon>Viruses</taxon>
        <taxon>Duplodnaviria</taxon>
        <taxon>Heunggongvirae</taxon>
        <taxon>Uroviricota</taxon>
        <taxon>Caudoviricetes</taxon>
        <taxon>Herelleviridae</taxon>
        <taxon>Twortvirinae</taxon>
        <taxon>Sciuriunavirus</taxon>
        <taxon>Sciuriunavirus SscM1</taxon>
    </lineage>
</organism>
<dbReference type="SMART" id="SM00411">
    <property type="entry name" value="BHL"/>
    <property type="match status" value="1"/>
</dbReference>
<dbReference type="GO" id="GO:0030527">
    <property type="term" value="F:structural constituent of chromatin"/>
    <property type="evidence" value="ECO:0007669"/>
    <property type="project" value="InterPro"/>
</dbReference>
<sequence length="103" mass="12005">MDKISANRKDIARKISESTGYYMKDIEEILDAEAEAIVELIEEGYTKVKSHKLMQIEVVERDSKKAWNGLKKEYYTLPSKKVLKLKTLKQLEQAEENINRVDD</sequence>
<protein>
    <submittedName>
        <fullName evidence="2">Integration host factor</fullName>
    </submittedName>
</protein>
<comment type="similarity">
    <text evidence="1">Belongs to the bacterial histone-like protein family.</text>
</comment>